<dbReference type="Proteomes" id="UP001595526">
    <property type="component" value="Unassembled WGS sequence"/>
</dbReference>
<evidence type="ECO:0008006" key="4">
    <source>
        <dbReference type="Google" id="ProtNLM"/>
    </source>
</evidence>
<name>A0ABV7JMY0_9SPHI</name>
<evidence type="ECO:0000313" key="3">
    <source>
        <dbReference type="Proteomes" id="UP001595526"/>
    </source>
</evidence>
<feature type="transmembrane region" description="Helical" evidence="1">
    <location>
        <begin position="136"/>
        <end position="152"/>
    </location>
</feature>
<dbReference type="RefSeq" id="WP_379021600.1">
    <property type="nucleotide sequence ID" value="NZ_JBHRTA010000028.1"/>
</dbReference>
<evidence type="ECO:0000313" key="2">
    <source>
        <dbReference type="EMBL" id="MFC3197678.1"/>
    </source>
</evidence>
<dbReference type="EMBL" id="JBHRTA010000028">
    <property type="protein sequence ID" value="MFC3197678.1"/>
    <property type="molecule type" value="Genomic_DNA"/>
</dbReference>
<feature type="transmembrane region" description="Helical" evidence="1">
    <location>
        <begin position="20"/>
        <end position="41"/>
    </location>
</feature>
<feature type="transmembrane region" description="Helical" evidence="1">
    <location>
        <begin position="88"/>
        <end position="109"/>
    </location>
</feature>
<comment type="caution">
    <text evidence="2">The sequence shown here is derived from an EMBL/GenBank/DDBJ whole genome shotgun (WGS) entry which is preliminary data.</text>
</comment>
<reference evidence="3" key="1">
    <citation type="journal article" date="2019" name="Int. J. Syst. Evol. Microbiol.">
        <title>The Global Catalogue of Microorganisms (GCM) 10K type strain sequencing project: providing services to taxonomists for standard genome sequencing and annotation.</title>
        <authorList>
            <consortium name="The Broad Institute Genomics Platform"/>
            <consortium name="The Broad Institute Genome Sequencing Center for Infectious Disease"/>
            <person name="Wu L."/>
            <person name="Ma J."/>
        </authorList>
    </citation>
    <scope>NUCLEOTIDE SEQUENCE [LARGE SCALE GENOMIC DNA]</scope>
    <source>
        <strain evidence="3">KCTC 52416</strain>
    </source>
</reference>
<keyword evidence="1" id="KW-0472">Membrane</keyword>
<accession>A0ABV7JMY0</accession>
<keyword evidence="1" id="KW-1133">Transmembrane helix</keyword>
<evidence type="ECO:0000256" key="1">
    <source>
        <dbReference type="SAM" id="Phobius"/>
    </source>
</evidence>
<keyword evidence="1" id="KW-0812">Transmembrane</keyword>
<protein>
    <recommendedName>
        <fullName evidence="4">DUF2975 domain-containing protein</fullName>
    </recommendedName>
</protein>
<sequence>MGSQRVIQNQAIRLRWLGNYLLLGGVAGLGIAMWSFAHIIQPTGVVLLLYALIFGFCVHTIFCARLLLKGLLENGLWNTKLNLILQTLQFSVMGYTWEVCAGLGVILGYDFNTYKPTFATIIPNFSIVLNGGNDDLTIGINVIALLAFIYVDRFERQLERELSVFEN</sequence>
<organism evidence="2 3">
    <name type="scientific">Parapedobacter deserti</name>
    <dbReference type="NCBI Taxonomy" id="1912957"/>
    <lineage>
        <taxon>Bacteria</taxon>
        <taxon>Pseudomonadati</taxon>
        <taxon>Bacteroidota</taxon>
        <taxon>Sphingobacteriia</taxon>
        <taxon>Sphingobacteriales</taxon>
        <taxon>Sphingobacteriaceae</taxon>
        <taxon>Parapedobacter</taxon>
    </lineage>
</organism>
<feature type="transmembrane region" description="Helical" evidence="1">
    <location>
        <begin position="47"/>
        <end position="68"/>
    </location>
</feature>
<gene>
    <name evidence="2" type="ORF">ACFOET_08645</name>
</gene>
<keyword evidence="3" id="KW-1185">Reference proteome</keyword>
<proteinExistence type="predicted"/>